<keyword evidence="3" id="KW-1185">Reference proteome</keyword>
<keyword evidence="2" id="KW-0808">Transferase</keyword>
<dbReference type="GO" id="GO:0032259">
    <property type="term" value="P:methylation"/>
    <property type="evidence" value="ECO:0007669"/>
    <property type="project" value="UniProtKB-KW"/>
</dbReference>
<evidence type="ECO:0000313" key="2">
    <source>
        <dbReference type="EMBL" id="QGW29291.1"/>
    </source>
</evidence>
<name>A0A6I6H4E0_9BACT</name>
<dbReference type="InterPro" id="IPR041698">
    <property type="entry name" value="Methyltransf_25"/>
</dbReference>
<dbReference type="InterPro" id="IPR029063">
    <property type="entry name" value="SAM-dependent_MTases_sf"/>
</dbReference>
<dbReference type="Pfam" id="PF13649">
    <property type="entry name" value="Methyltransf_25"/>
    <property type="match status" value="1"/>
</dbReference>
<organism evidence="2 3">
    <name type="scientific">Phnomibacter ginsenosidimutans</name>
    <dbReference type="NCBI Taxonomy" id="2676868"/>
    <lineage>
        <taxon>Bacteria</taxon>
        <taxon>Pseudomonadati</taxon>
        <taxon>Bacteroidota</taxon>
        <taxon>Chitinophagia</taxon>
        <taxon>Chitinophagales</taxon>
        <taxon>Chitinophagaceae</taxon>
        <taxon>Phnomibacter</taxon>
    </lineage>
</organism>
<dbReference type="SUPFAM" id="SSF53335">
    <property type="entry name" value="S-adenosyl-L-methionine-dependent methyltransferases"/>
    <property type="match status" value="1"/>
</dbReference>
<sequence length="249" mass="28451">MAGQQTHSATGARFESCRQPLSGMLSNAWAYIRYFIFIARHWDIRLAAFVVYHEIKGEHKYKTRSTGIDTLHSSISAEDLQHASIYQPVSFYIAELLFQQLPFHITQTGFLDAGCGKGRTMAMAAYHGFKQIEGIDLSAAMIAHTNTAIASWASYYPHASFHAWQQNAMDVQVPLHTSVIFLFNPFDAFVMQAFVKRVAESLQQQPREMYVLYCNPLYKDIWEAVGFESIFHSQKMHYLEGVVLHFLPK</sequence>
<dbReference type="CDD" id="cd02440">
    <property type="entry name" value="AdoMet_MTases"/>
    <property type="match status" value="1"/>
</dbReference>
<dbReference type="GO" id="GO:0008168">
    <property type="term" value="F:methyltransferase activity"/>
    <property type="evidence" value="ECO:0007669"/>
    <property type="project" value="UniProtKB-KW"/>
</dbReference>
<evidence type="ECO:0000313" key="3">
    <source>
        <dbReference type="Proteomes" id="UP000426027"/>
    </source>
</evidence>
<evidence type="ECO:0000259" key="1">
    <source>
        <dbReference type="Pfam" id="PF13649"/>
    </source>
</evidence>
<accession>A0A6I6H4E0</accession>
<dbReference type="EMBL" id="CP046566">
    <property type="protein sequence ID" value="QGW29291.1"/>
    <property type="molecule type" value="Genomic_DNA"/>
</dbReference>
<dbReference type="Gene3D" id="3.40.50.150">
    <property type="entry name" value="Vaccinia Virus protein VP39"/>
    <property type="match status" value="1"/>
</dbReference>
<dbReference type="Proteomes" id="UP000426027">
    <property type="component" value="Chromosome"/>
</dbReference>
<reference evidence="2 3" key="1">
    <citation type="submission" date="2019-11" db="EMBL/GenBank/DDBJ databases">
        <authorList>
            <person name="Im W.T."/>
        </authorList>
    </citation>
    <scope>NUCLEOTIDE SEQUENCE [LARGE SCALE GENOMIC DNA]</scope>
    <source>
        <strain evidence="2 3">SB-02</strain>
    </source>
</reference>
<protein>
    <submittedName>
        <fullName evidence="2">Methyltransferase domain-containing protein</fullName>
    </submittedName>
</protein>
<gene>
    <name evidence="2" type="ORF">GLV81_15265</name>
</gene>
<proteinExistence type="predicted"/>
<feature type="domain" description="Methyltransferase" evidence="1">
    <location>
        <begin position="111"/>
        <end position="203"/>
    </location>
</feature>
<dbReference type="KEGG" id="fls:GLV81_15265"/>
<keyword evidence="2" id="KW-0489">Methyltransferase</keyword>
<dbReference type="AlphaFoldDB" id="A0A6I6H4E0"/>